<keyword evidence="2" id="KW-1185">Reference proteome</keyword>
<dbReference type="Proteomes" id="UP001324794">
    <property type="component" value="Chromosome"/>
</dbReference>
<proteinExistence type="predicted"/>
<dbReference type="InterPro" id="IPR011856">
    <property type="entry name" value="tRNA_endonuc-like_dom_sf"/>
</dbReference>
<accession>A0ABZ0YH42</accession>
<protein>
    <submittedName>
        <fullName evidence="1">Uncharacterized protein</fullName>
    </submittedName>
</protein>
<evidence type="ECO:0000313" key="2">
    <source>
        <dbReference type="Proteomes" id="UP001324794"/>
    </source>
</evidence>
<name>A0ABZ0YH42_9GAMM</name>
<organism evidence="1 2">
    <name type="scientific">Vreelandella neptunia</name>
    <dbReference type="NCBI Taxonomy" id="115551"/>
    <lineage>
        <taxon>Bacteria</taxon>
        <taxon>Pseudomonadati</taxon>
        <taxon>Pseudomonadota</taxon>
        <taxon>Gammaproteobacteria</taxon>
        <taxon>Oceanospirillales</taxon>
        <taxon>Halomonadaceae</taxon>
        <taxon>Vreelandella</taxon>
    </lineage>
</organism>
<reference evidence="1 2" key="1">
    <citation type="submission" date="2023-11" db="EMBL/GenBank/DDBJ databases">
        <title>MicrobeMod: A computational toolkit for identifying prokaryotic methylation and restriction-modification with nanopore sequencing.</title>
        <authorList>
            <person name="Crits-Christoph A."/>
            <person name="Kang S.C."/>
            <person name="Lee H."/>
            <person name="Ostrov N."/>
        </authorList>
    </citation>
    <scope>NUCLEOTIDE SEQUENCE [LARGE SCALE GENOMIC DNA]</scope>
    <source>
        <strain evidence="1 2">ATCC BAA-805</strain>
    </source>
</reference>
<evidence type="ECO:0000313" key="1">
    <source>
        <dbReference type="EMBL" id="WQH11427.1"/>
    </source>
</evidence>
<sequence>MPTYGNILLGRQADGDFETARKVQLGFTDGRNEAWLRDLLAEYSDLLPIEEVDPSFAPLVPLCTGLQTEAGSVDAVFISPAGRLTLVECKLWRNPEARHKVIAQILDYARAVSRWSYADLQRQVASATQRTGNVPFEVARELQPDLDEAAFVDATARALRKGRLLLLIADDGIREGINGMAELITRNAALGFSFGLVEVALYQFGEQGIVVQPRVVARTEIIERTFVNVREDSTSRLLEVEDDAGSVVESVSMTEERAWWEPFTCFSFDDPEQEAPAYRPRNHAWVQLPYLCIWITAFRSMKDSSRGVFLTGKQSELPYILDRLNEEREQILAELPGGLTKAWGAIRNGQGSQSMPAWVTLPRTTSAVSGWRNSSTISLTLSARG</sequence>
<dbReference type="EMBL" id="CP140255">
    <property type="protein sequence ID" value="WQH11427.1"/>
    <property type="molecule type" value="Genomic_DNA"/>
</dbReference>
<gene>
    <name evidence="1" type="ORF">SR894_14825</name>
</gene>
<dbReference type="RefSeq" id="WP_223288001.1">
    <property type="nucleotide sequence ID" value="NZ_CP140255.1"/>
</dbReference>
<dbReference type="Gene3D" id="3.40.1350.10">
    <property type="match status" value="1"/>
</dbReference>